<evidence type="ECO:0000313" key="1">
    <source>
        <dbReference type="EMBL" id="MBE9610022.1"/>
    </source>
</evidence>
<reference evidence="1 2" key="1">
    <citation type="submission" date="2020-10" db="EMBL/GenBank/DDBJ databases">
        <title>The genome sequence of Chitinilyticum litopenaei 4Y14.</title>
        <authorList>
            <person name="Liu Y."/>
        </authorList>
    </citation>
    <scope>NUCLEOTIDE SEQUENCE [LARGE SCALE GENOMIC DNA]</scope>
    <source>
        <strain evidence="1 2">4Y14</strain>
    </source>
</reference>
<organism evidence="1 2">
    <name type="scientific">Chitinilyticum piscinae</name>
    <dbReference type="NCBI Taxonomy" id="2866724"/>
    <lineage>
        <taxon>Bacteria</taxon>
        <taxon>Pseudomonadati</taxon>
        <taxon>Pseudomonadota</taxon>
        <taxon>Betaproteobacteria</taxon>
        <taxon>Neisseriales</taxon>
        <taxon>Chitinibacteraceae</taxon>
        <taxon>Chitinilyticum</taxon>
    </lineage>
</organism>
<dbReference type="Proteomes" id="UP000604481">
    <property type="component" value="Unassembled WGS sequence"/>
</dbReference>
<evidence type="ECO:0000313" key="2">
    <source>
        <dbReference type="Proteomes" id="UP000604481"/>
    </source>
</evidence>
<proteinExistence type="predicted"/>
<dbReference type="RefSeq" id="WP_194116539.1">
    <property type="nucleotide sequence ID" value="NZ_JADFUA010000006.1"/>
</dbReference>
<gene>
    <name evidence="1" type="ORF">INR99_11775</name>
</gene>
<protein>
    <submittedName>
        <fullName evidence="1">Uncharacterized protein</fullName>
    </submittedName>
</protein>
<dbReference type="AlphaFoldDB" id="A0A8J7FL21"/>
<comment type="caution">
    <text evidence="1">The sequence shown here is derived from an EMBL/GenBank/DDBJ whole genome shotgun (WGS) entry which is preliminary data.</text>
</comment>
<keyword evidence="2" id="KW-1185">Reference proteome</keyword>
<sequence length="101" mass="11014">MYLRNAIMKAASRLPASPLNQPVSRIPAEYSVTACTRPPVFPSETNEIDSGLNSGRQTANADQSGMIRIHFTGYSQKAAIYRPPFFISSNASAQNKRPGDL</sequence>
<accession>A0A8J7FL21</accession>
<name>A0A8J7FL21_9NEIS</name>
<dbReference type="EMBL" id="JADFUA010000006">
    <property type="protein sequence ID" value="MBE9610022.1"/>
    <property type="molecule type" value="Genomic_DNA"/>
</dbReference>